<feature type="domain" description="UspA" evidence="2">
    <location>
        <begin position="1"/>
        <end position="140"/>
    </location>
</feature>
<dbReference type="PANTHER" id="PTHR46268:SF6">
    <property type="entry name" value="UNIVERSAL STRESS PROTEIN UP12"/>
    <property type="match status" value="1"/>
</dbReference>
<dbReference type="SUPFAM" id="SSF52402">
    <property type="entry name" value="Adenine nucleotide alpha hydrolases-like"/>
    <property type="match status" value="1"/>
</dbReference>
<evidence type="ECO:0000313" key="4">
    <source>
        <dbReference type="Proteomes" id="UP000440004"/>
    </source>
</evidence>
<organism evidence="3 4">
    <name type="scientific">Alkalibaculum sporogenes</name>
    <dbReference type="NCBI Taxonomy" id="2655001"/>
    <lineage>
        <taxon>Bacteria</taxon>
        <taxon>Bacillati</taxon>
        <taxon>Bacillota</taxon>
        <taxon>Clostridia</taxon>
        <taxon>Eubacteriales</taxon>
        <taxon>Eubacteriaceae</taxon>
        <taxon>Alkalibaculum</taxon>
    </lineage>
</organism>
<dbReference type="InterPro" id="IPR006015">
    <property type="entry name" value="Universal_stress_UspA"/>
</dbReference>
<evidence type="ECO:0000259" key="2">
    <source>
        <dbReference type="Pfam" id="PF00582"/>
    </source>
</evidence>
<gene>
    <name evidence="3" type="ORF">GC105_00500</name>
</gene>
<dbReference type="AlphaFoldDB" id="A0A6A7K4N9"/>
<proteinExistence type="inferred from homology"/>
<sequence length="140" mass="15379">MKKLLIPIDGSEHAQRAMERGKELAEKFGWDIVLLSVEVLPIPYVDQVITLNAINQTNEDLKILLDEAKKNFVHFSNEVQVVSLRGDVASTIIKYIEDNDIEMVVMGSVGLNAGVISGLLLGSVTNKVLHKSCVPVLVVK</sequence>
<dbReference type="PRINTS" id="PR01438">
    <property type="entry name" value="UNVRSLSTRESS"/>
</dbReference>
<dbReference type="InterPro" id="IPR014729">
    <property type="entry name" value="Rossmann-like_a/b/a_fold"/>
</dbReference>
<dbReference type="RefSeq" id="WP_152800601.1">
    <property type="nucleotide sequence ID" value="NZ_WHNX01000001.1"/>
</dbReference>
<protein>
    <recommendedName>
        <fullName evidence="2">UspA domain-containing protein</fullName>
    </recommendedName>
</protein>
<dbReference type="InterPro" id="IPR006016">
    <property type="entry name" value="UspA"/>
</dbReference>
<dbReference type="PANTHER" id="PTHR46268">
    <property type="entry name" value="STRESS RESPONSE PROTEIN NHAX"/>
    <property type="match status" value="1"/>
</dbReference>
<dbReference type="CDD" id="cd00293">
    <property type="entry name" value="USP-like"/>
    <property type="match status" value="1"/>
</dbReference>
<keyword evidence="4" id="KW-1185">Reference proteome</keyword>
<evidence type="ECO:0000313" key="3">
    <source>
        <dbReference type="EMBL" id="MPW24274.1"/>
    </source>
</evidence>
<dbReference type="Proteomes" id="UP000440004">
    <property type="component" value="Unassembled WGS sequence"/>
</dbReference>
<comment type="similarity">
    <text evidence="1">Belongs to the universal stress protein A family.</text>
</comment>
<evidence type="ECO:0000256" key="1">
    <source>
        <dbReference type="ARBA" id="ARBA00008791"/>
    </source>
</evidence>
<reference evidence="3 4" key="1">
    <citation type="submission" date="2019-10" db="EMBL/GenBank/DDBJ databases">
        <title>Alkalibaculum tamaniensis sp.nov., a new alkaliphilic acetogen, isolated on methoxylated aromatics from a mud volcano.</title>
        <authorList>
            <person name="Khomyakova M.A."/>
            <person name="Merkel A.Y."/>
            <person name="Bonch-Osmolovskaya E.A."/>
            <person name="Slobodkin A.I."/>
        </authorList>
    </citation>
    <scope>NUCLEOTIDE SEQUENCE [LARGE SCALE GENOMIC DNA]</scope>
    <source>
        <strain evidence="3 4">M08DMB</strain>
    </source>
</reference>
<dbReference type="EMBL" id="WHNX01000001">
    <property type="protein sequence ID" value="MPW24274.1"/>
    <property type="molecule type" value="Genomic_DNA"/>
</dbReference>
<comment type="caution">
    <text evidence="3">The sequence shown here is derived from an EMBL/GenBank/DDBJ whole genome shotgun (WGS) entry which is preliminary data.</text>
</comment>
<accession>A0A6A7K4N9</accession>
<dbReference type="Gene3D" id="3.40.50.620">
    <property type="entry name" value="HUPs"/>
    <property type="match status" value="1"/>
</dbReference>
<dbReference type="Pfam" id="PF00582">
    <property type="entry name" value="Usp"/>
    <property type="match status" value="1"/>
</dbReference>
<name>A0A6A7K4N9_9FIRM</name>